<dbReference type="PANTHER" id="PTHR21666:SF291">
    <property type="entry name" value="STAGE II SPORULATION PROTEIN Q"/>
    <property type="match status" value="1"/>
</dbReference>
<keyword evidence="2" id="KW-0812">Transmembrane</keyword>
<evidence type="ECO:0000313" key="4">
    <source>
        <dbReference type="EMBL" id="MED1202935.1"/>
    </source>
</evidence>
<proteinExistence type="predicted"/>
<dbReference type="InterPro" id="IPR016047">
    <property type="entry name" value="M23ase_b-sheet_dom"/>
</dbReference>
<keyword evidence="2" id="KW-1133">Transmembrane helix</keyword>
<feature type="region of interest" description="Disordered" evidence="1">
    <location>
        <begin position="229"/>
        <end position="271"/>
    </location>
</feature>
<protein>
    <submittedName>
        <fullName evidence="4">M23 family metallopeptidase</fullName>
    </submittedName>
</protein>
<dbReference type="EMBL" id="JARMAB010000008">
    <property type="protein sequence ID" value="MED1202935.1"/>
    <property type="molecule type" value="Genomic_DNA"/>
</dbReference>
<keyword evidence="5" id="KW-1185">Reference proteome</keyword>
<dbReference type="SUPFAM" id="SSF51261">
    <property type="entry name" value="Duplicated hybrid motif"/>
    <property type="match status" value="1"/>
</dbReference>
<feature type="domain" description="M23ase beta-sheet core" evidence="3">
    <location>
        <begin position="118"/>
        <end position="216"/>
    </location>
</feature>
<dbReference type="InterPro" id="IPR050570">
    <property type="entry name" value="Cell_wall_metabolism_enzyme"/>
</dbReference>
<sequence>MREEEKKQSSQVKSLFRKRWVYPAIYLASAALIITAIFWYQTAGSNSAKDQFKKDGSELLGQKADKNPAVEVGKAVEDFKMPLENPELAKVEMGFYDAKASKKQQEAAMVVYGSTYSPNRGIDIGMKNGKEFKVVASMAGTVTKVSEDAMLGNVIEIQHSNGVVTQYQSVKDFQVNVGDNVQQGQVIANAGNSQISENEGIHVHFEIRKDNVAVNPTTYFGKPLSAVQVDGAASQSSNSNSTQQSSPSNGQDTNSKSQDSNSTPDTNDSQG</sequence>
<dbReference type="InterPro" id="IPR011055">
    <property type="entry name" value="Dup_hybrid_motif"/>
</dbReference>
<organism evidence="4 5">
    <name type="scientific">Heyndrickxia acidicola</name>
    <dbReference type="NCBI Taxonomy" id="209389"/>
    <lineage>
        <taxon>Bacteria</taxon>
        <taxon>Bacillati</taxon>
        <taxon>Bacillota</taxon>
        <taxon>Bacilli</taxon>
        <taxon>Bacillales</taxon>
        <taxon>Bacillaceae</taxon>
        <taxon>Heyndrickxia</taxon>
    </lineage>
</organism>
<dbReference type="RefSeq" id="WP_066267349.1">
    <property type="nucleotide sequence ID" value="NZ_JARMAB010000008.1"/>
</dbReference>
<dbReference type="CDD" id="cd12797">
    <property type="entry name" value="M23_peptidase"/>
    <property type="match status" value="1"/>
</dbReference>
<accession>A0ABU6MIP4</accession>
<keyword evidence="2" id="KW-0472">Membrane</keyword>
<evidence type="ECO:0000256" key="1">
    <source>
        <dbReference type="SAM" id="MobiDB-lite"/>
    </source>
</evidence>
<comment type="caution">
    <text evidence="4">The sequence shown here is derived from an EMBL/GenBank/DDBJ whole genome shotgun (WGS) entry which is preliminary data.</text>
</comment>
<feature type="transmembrane region" description="Helical" evidence="2">
    <location>
        <begin position="20"/>
        <end position="40"/>
    </location>
</feature>
<reference evidence="4 5" key="1">
    <citation type="submission" date="2023-03" db="EMBL/GenBank/DDBJ databases">
        <title>Bacillus Genome Sequencing.</title>
        <authorList>
            <person name="Dunlap C."/>
        </authorList>
    </citation>
    <scope>NUCLEOTIDE SEQUENCE [LARGE SCALE GENOMIC DNA]</scope>
    <source>
        <strain evidence="4 5">B-23453</strain>
    </source>
</reference>
<dbReference type="PANTHER" id="PTHR21666">
    <property type="entry name" value="PEPTIDASE-RELATED"/>
    <property type="match status" value="1"/>
</dbReference>
<evidence type="ECO:0000256" key="2">
    <source>
        <dbReference type="SAM" id="Phobius"/>
    </source>
</evidence>
<dbReference type="Pfam" id="PF01551">
    <property type="entry name" value="Peptidase_M23"/>
    <property type="match status" value="1"/>
</dbReference>
<dbReference type="Proteomes" id="UP001341444">
    <property type="component" value="Unassembled WGS sequence"/>
</dbReference>
<name>A0ABU6MIP4_9BACI</name>
<evidence type="ECO:0000259" key="3">
    <source>
        <dbReference type="Pfam" id="PF01551"/>
    </source>
</evidence>
<gene>
    <name evidence="4" type="ORF">P4T90_07480</name>
</gene>
<evidence type="ECO:0000313" key="5">
    <source>
        <dbReference type="Proteomes" id="UP001341444"/>
    </source>
</evidence>
<feature type="compositionally biased region" description="Polar residues" evidence="1">
    <location>
        <begin position="250"/>
        <end position="271"/>
    </location>
</feature>
<feature type="compositionally biased region" description="Low complexity" evidence="1">
    <location>
        <begin position="234"/>
        <end position="249"/>
    </location>
</feature>
<dbReference type="Gene3D" id="2.70.70.10">
    <property type="entry name" value="Glucose Permease (Domain IIA)"/>
    <property type="match status" value="1"/>
</dbReference>